<sequence length="235" mass="27666">MSEAKIKELRSDIDELNELMKQAKRKKVQDLLSLEIRKLETEWIKLKETENTSAAPMDVAPTTSTNVPVQNKRYQIKLNGYGWDQSDKYIKVFVTLKNVQSIPKEQVYCKLTDRSMELHVENLENKDYLLVINKLLEPISVEDSHWKQKTDMVVIFLAKSSPNKWSHVTQIEKKFEDQRNSRFKPDDMDTKDPQDSVMNLMRKMYETGDDEMKRMISKTMYESQHKKKTDVVADL</sequence>
<keyword evidence="4" id="KW-0963">Cytoplasm</keyword>
<evidence type="ECO:0000256" key="6">
    <source>
        <dbReference type="ARBA" id="ARBA00022786"/>
    </source>
</evidence>
<dbReference type="InterPro" id="IPR052289">
    <property type="entry name" value="Calcyclin-binding_UBL-bridge"/>
</dbReference>
<comment type="subcellular location">
    <subcellularLocation>
        <location evidence="2">Cytoplasm</location>
    </subcellularLocation>
    <subcellularLocation>
        <location evidence="1">Nucleus</location>
    </subcellularLocation>
</comment>
<dbReference type="SUPFAM" id="SSF49764">
    <property type="entry name" value="HSP20-like chaperones"/>
    <property type="match status" value="1"/>
</dbReference>
<evidence type="ECO:0000313" key="15">
    <source>
        <dbReference type="Proteomes" id="UP001549921"/>
    </source>
</evidence>
<dbReference type="FunFam" id="2.60.40.790:FF:000006">
    <property type="entry name" value="calcyclin-binding protein-like"/>
    <property type="match status" value="1"/>
</dbReference>
<dbReference type="CDD" id="cd06468">
    <property type="entry name" value="p23_CacyBP"/>
    <property type="match status" value="1"/>
</dbReference>
<evidence type="ECO:0000259" key="10">
    <source>
        <dbReference type="PROSITE" id="PS51048"/>
    </source>
</evidence>
<dbReference type="AlphaFoldDB" id="A0ABD0SQ91"/>
<dbReference type="InterPro" id="IPR037893">
    <property type="entry name" value="CS_CacyBP"/>
</dbReference>
<keyword evidence="8" id="KW-0539">Nucleus</keyword>
<dbReference type="InterPro" id="IPR015120">
    <property type="entry name" value="Siah-Interact_N"/>
</dbReference>
<dbReference type="SUPFAM" id="SSF140106">
    <property type="entry name" value="Calcyclin-binding protein-like"/>
    <property type="match status" value="1"/>
</dbReference>
<dbReference type="InterPro" id="IPR008978">
    <property type="entry name" value="HSP20-like_chaperone"/>
</dbReference>
<protein>
    <recommendedName>
        <fullName evidence="3">Calcyclin-binding protein</fullName>
    </recommendedName>
</protein>
<gene>
    <name evidence="13" type="ORF">ABMA27_004943</name>
    <name evidence="12" type="ORF">ABMA28_005157</name>
</gene>
<evidence type="ECO:0000256" key="8">
    <source>
        <dbReference type="ARBA" id="ARBA00023242"/>
    </source>
</evidence>
<accession>A0ABD0SQ91</accession>
<dbReference type="Gene3D" id="4.10.860.10">
    <property type="entry name" value="UVR domain"/>
    <property type="match status" value="1"/>
</dbReference>
<evidence type="ECO:0000256" key="9">
    <source>
        <dbReference type="ARBA" id="ARBA00025145"/>
    </source>
</evidence>
<evidence type="ECO:0000256" key="1">
    <source>
        <dbReference type="ARBA" id="ARBA00004123"/>
    </source>
</evidence>
<evidence type="ECO:0000313" key="13">
    <source>
        <dbReference type="EMBL" id="KAL0871167.1"/>
    </source>
</evidence>
<feature type="domain" description="CS" evidence="11">
    <location>
        <begin position="76"/>
        <end position="169"/>
    </location>
</feature>
<proteinExistence type="predicted"/>
<dbReference type="EMBL" id="JBEUOH010000017">
    <property type="protein sequence ID" value="KAL0871167.1"/>
    <property type="molecule type" value="Genomic_DNA"/>
</dbReference>
<organism evidence="12 15">
    <name type="scientific">Loxostege sticticalis</name>
    <name type="common">Beet webworm moth</name>
    <dbReference type="NCBI Taxonomy" id="481309"/>
    <lineage>
        <taxon>Eukaryota</taxon>
        <taxon>Metazoa</taxon>
        <taxon>Ecdysozoa</taxon>
        <taxon>Arthropoda</taxon>
        <taxon>Hexapoda</taxon>
        <taxon>Insecta</taxon>
        <taxon>Pterygota</taxon>
        <taxon>Neoptera</taxon>
        <taxon>Endopterygota</taxon>
        <taxon>Lepidoptera</taxon>
        <taxon>Glossata</taxon>
        <taxon>Ditrysia</taxon>
        <taxon>Pyraloidea</taxon>
        <taxon>Crambidae</taxon>
        <taxon>Pyraustinae</taxon>
        <taxon>Loxostege</taxon>
    </lineage>
</organism>
<keyword evidence="14" id="KW-1185">Reference proteome</keyword>
<evidence type="ECO:0000256" key="5">
    <source>
        <dbReference type="ARBA" id="ARBA00022553"/>
    </source>
</evidence>
<dbReference type="InterPro" id="IPR037201">
    <property type="entry name" value="CacyBP_N"/>
</dbReference>
<comment type="caution">
    <text evidence="12">The sequence shown here is derived from an EMBL/GenBank/DDBJ whole genome shotgun (WGS) entry which is preliminary data.</text>
</comment>
<dbReference type="PROSITE" id="PS51048">
    <property type="entry name" value="SGS"/>
    <property type="match status" value="1"/>
</dbReference>
<dbReference type="Pfam" id="PF04969">
    <property type="entry name" value="CS"/>
    <property type="match status" value="1"/>
</dbReference>
<keyword evidence="6" id="KW-0833">Ubl conjugation pathway</keyword>
<dbReference type="Proteomes" id="UP001549920">
    <property type="component" value="Unassembled WGS sequence"/>
</dbReference>
<dbReference type="PANTHER" id="PTHR13164:SF3">
    <property type="entry name" value="CALCYCLIN-BINDING PROTEIN"/>
    <property type="match status" value="1"/>
</dbReference>
<keyword evidence="7" id="KW-0007">Acetylation</keyword>
<dbReference type="EMBL" id="JBEDNZ010000017">
    <property type="protein sequence ID" value="KAL0821732.1"/>
    <property type="molecule type" value="Genomic_DNA"/>
</dbReference>
<dbReference type="Pfam" id="PF09032">
    <property type="entry name" value="Siah-Interact_N"/>
    <property type="match status" value="1"/>
</dbReference>
<dbReference type="InterPro" id="IPR007052">
    <property type="entry name" value="CS_dom"/>
</dbReference>
<evidence type="ECO:0000256" key="4">
    <source>
        <dbReference type="ARBA" id="ARBA00022490"/>
    </source>
</evidence>
<dbReference type="GO" id="GO:0005634">
    <property type="term" value="C:nucleus"/>
    <property type="evidence" value="ECO:0007669"/>
    <property type="project" value="UniProtKB-SubCell"/>
</dbReference>
<comment type="function">
    <text evidence="9">May be involved in calcium-dependent ubiquitination and subsequent proteasomal degradation of target proteins. Probably serves as a molecular bridge in ubiquitin E3 complexes. Participates in the ubiquitin-mediated degradation of beta-catenin (CTNNB1).</text>
</comment>
<dbReference type="Gene3D" id="2.60.40.790">
    <property type="match status" value="1"/>
</dbReference>
<reference evidence="14 15" key="1">
    <citation type="submission" date="2024-06" db="EMBL/GenBank/DDBJ databases">
        <title>A chromosome-level genome assembly of beet webworm, Loxostege sticticalis.</title>
        <authorList>
            <person name="Zhang Y."/>
        </authorList>
    </citation>
    <scope>NUCLEOTIDE SEQUENCE [LARGE SCALE GENOMIC DNA]</scope>
    <source>
        <strain evidence="13">AQ026</strain>
        <strain evidence="12">AQ028</strain>
        <tissue evidence="12">Male pupae</tissue>
        <tissue evidence="13">Whole body</tissue>
    </source>
</reference>
<evidence type="ECO:0000256" key="3">
    <source>
        <dbReference type="ARBA" id="ARBA00015702"/>
    </source>
</evidence>
<feature type="domain" description="SGS" evidence="10">
    <location>
        <begin position="154"/>
        <end position="235"/>
    </location>
</feature>
<evidence type="ECO:0000256" key="7">
    <source>
        <dbReference type="ARBA" id="ARBA00022990"/>
    </source>
</evidence>
<evidence type="ECO:0000256" key="2">
    <source>
        <dbReference type="ARBA" id="ARBA00004496"/>
    </source>
</evidence>
<evidence type="ECO:0000313" key="12">
    <source>
        <dbReference type="EMBL" id="KAL0821732.1"/>
    </source>
</evidence>
<dbReference type="GO" id="GO:0005737">
    <property type="term" value="C:cytoplasm"/>
    <property type="evidence" value="ECO:0007669"/>
    <property type="project" value="UniProtKB-SubCell"/>
</dbReference>
<dbReference type="PANTHER" id="PTHR13164">
    <property type="entry name" value="CALICYLIN BINDING PROTEIN"/>
    <property type="match status" value="1"/>
</dbReference>
<dbReference type="Proteomes" id="UP001549921">
    <property type="component" value="Unassembled WGS sequence"/>
</dbReference>
<name>A0ABD0SQ91_LOXSC</name>
<evidence type="ECO:0000313" key="14">
    <source>
        <dbReference type="Proteomes" id="UP001549920"/>
    </source>
</evidence>
<evidence type="ECO:0000259" key="11">
    <source>
        <dbReference type="PROSITE" id="PS51203"/>
    </source>
</evidence>
<dbReference type="PROSITE" id="PS51203">
    <property type="entry name" value="CS"/>
    <property type="match status" value="1"/>
</dbReference>
<dbReference type="InterPro" id="IPR007699">
    <property type="entry name" value="SGS_dom"/>
</dbReference>
<keyword evidence="5" id="KW-0597">Phosphoprotein</keyword>